<dbReference type="SUPFAM" id="SSF47203">
    <property type="entry name" value="Acyl-CoA dehydrogenase C-terminal domain-like"/>
    <property type="match status" value="1"/>
</dbReference>
<dbReference type="PANTHER" id="PTHR43884">
    <property type="entry name" value="ACYL-COA DEHYDROGENASE"/>
    <property type="match status" value="1"/>
</dbReference>
<keyword evidence="4 6" id="KW-0274">FAD</keyword>
<feature type="domain" description="Acyl-CoA dehydrogenase/oxidase C-terminal" evidence="7">
    <location>
        <begin position="227"/>
        <end position="375"/>
    </location>
</feature>
<dbReference type="Gene3D" id="1.20.140.10">
    <property type="entry name" value="Butyryl-CoA Dehydrogenase, subunit A, domain 3"/>
    <property type="match status" value="1"/>
</dbReference>
<evidence type="ECO:0000256" key="1">
    <source>
        <dbReference type="ARBA" id="ARBA00001974"/>
    </source>
</evidence>
<dbReference type="InterPro" id="IPR036250">
    <property type="entry name" value="AcylCo_DH-like_C"/>
</dbReference>
<dbReference type="Proteomes" id="UP000199512">
    <property type="component" value="Unassembled WGS sequence"/>
</dbReference>
<evidence type="ECO:0000256" key="4">
    <source>
        <dbReference type="ARBA" id="ARBA00022827"/>
    </source>
</evidence>
<evidence type="ECO:0000313" key="10">
    <source>
        <dbReference type="EMBL" id="SEN74246.1"/>
    </source>
</evidence>
<comment type="cofactor">
    <cofactor evidence="1 6">
        <name>FAD</name>
        <dbReference type="ChEBI" id="CHEBI:57692"/>
    </cofactor>
</comment>
<dbReference type="OrthoDB" id="9802447at2"/>
<evidence type="ECO:0000256" key="5">
    <source>
        <dbReference type="ARBA" id="ARBA00023002"/>
    </source>
</evidence>
<dbReference type="EMBL" id="FODF01000010">
    <property type="protein sequence ID" value="SEN74246.1"/>
    <property type="molecule type" value="Genomic_DNA"/>
</dbReference>
<name>A0A1H8J1U7_9FIRM</name>
<sequence>MIFEKEHELVRQLAKQFAEEIIKPIAEEVDETSEFPMEVYKKMADAGFLGIKIPKEYGGAGGDHRSYAIVMEELSKASAVSTIWISSPNSLQSTPILRDGTPEQKEKYLRPMVTGEKMFCFALTEPGAGSDAASILTTAEADGDDFIINGRKTFITGAPVSDYIILFAKTNPELGAKGISTFIVDSKAEGVSFGKAENKMGVIGCPTSDVVLENVRVPKENMLGKEGKGFINAMKTLSVGRLGIACQALGMAEGAMEEAVKYAKARNQFGRSLARFQNTQFVLAEMETKICAMRHLVYDTAYKMDMGQPADKEASMAKLFATEEAKWVVDKALQIHGGYGYIKEYPIERIYRDIRVTSIYEGTSEVQKMVIASNVLK</sequence>
<dbReference type="PROSITE" id="PS00072">
    <property type="entry name" value="ACYL_COA_DH_1"/>
    <property type="match status" value="1"/>
</dbReference>
<dbReference type="RefSeq" id="WP_091975791.1">
    <property type="nucleotide sequence ID" value="NZ_CAUWDX010000023.1"/>
</dbReference>
<dbReference type="InterPro" id="IPR006091">
    <property type="entry name" value="Acyl-CoA_Oxase/DH_mid-dom"/>
</dbReference>
<dbReference type="STRING" id="215200.SAMN05216454_11037"/>
<dbReference type="GO" id="GO:0003995">
    <property type="term" value="F:acyl-CoA dehydrogenase activity"/>
    <property type="evidence" value="ECO:0007669"/>
    <property type="project" value="InterPro"/>
</dbReference>
<dbReference type="Pfam" id="PF00441">
    <property type="entry name" value="Acyl-CoA_dh_1"/>
    <property type="match status" value="1"/>
</dbReference>
<dbReference type="PROSITE" id="PS00073">
    <property type="entry name" value="ACYL_COA_DH_2"/>
    <property type="match status" value="1"/>
</dbReference>
<evidence type="ECO:0000256" key="2">
    <source>
        <dbReference type="ARBA" id="ARBA00009347"/>
    </source>
</evidence>
<dbReference type="Gene3D" id="1.10.540.10">
    <property type="entry name" value="Acyl-CoA dehydrogenase/oxidase, N-terminal domain"/>
    <property type="match status" value="1"/>
</dbReference>
<protein>
    <submittedName>
        <fullName evidence="10">Acyl-CoA dehydrogenase</fullName>
    </submittedName>
</protein>
<keyword evidence="3 6" id="KW-0285">Flavoprotein</keyword>
<dbReference type="Pfam" id="PF02771">
    <property type="entry name" value="Acyl-CoA_dh_N"/>
    <property type="match status" value="1"/>
</dbReference>
<keyword evidence="5 6" id="KW-0560">Oxidoreductase</keyword>
<organism evidence="10 11">
    <name type="scientific">Peptostreptococcus russellii</name>
    <dbReference type="NCBI Taxonomy" id="215200"/>
    <lineage>
        <taxon>Bacteria</taxon>
        <taxon>Bacillati</taxon>
        <taxon>Bacillota</taxon>
        <taxon>Clostridia</taxon>
        <taxon>Peptostreptococcales</taxon>
        <taxon>Peptostreptococcaceae</taxon>
        <taxon>Peptostreptococcus</taxon>
    </lineage>
</organism>
<dbReference type="InterPro" id="IPR009075">
    <property type="entry name" value="AcylCo_DH/oxidase_C"/>
</dbReference>
<proteinExistence type="inferred from homology"/>
<dbReference type="AlphaFoldDB" id="A0A1H8J1U7"/>
<dbReference type="InterPro" id="IPR009100">
    <property type="entry name" value="AcylCoA_DH/oxidase_NM_dom_sf"/>
</dbReference>
<dbReference type="Pfam" id="PF02770">
    <property type="entry name" value="Acyl-CoA_dh_M"/>
    <property type="match status" value="1"/>
</dbReference>
<evidence type="ECO:0000259" key="9">
    <source>
        <dbReference type="Pfam" id="PF02771"/>
    </source>
</evidence>
<keyword evidence="11" id="KW-1185">Reference proteome</keyword>
<dbReference type="FunFam" id="1.10.540.10:FF:000002">
    <property type="entry name" value="Acyl-CoA dehydrogenase FadE19"/>
    <property type="match status" value="1"/>
</dbReference>
<dbReference type="InterPro" id="IPR013786">
    <property type="entry name" value="AcylCoA_DH/ox_N"/>
</dbReference>
<evidence type="ECO:0000259" key="7">
    <source>
        <dbReference type="Pfam" id="PF00441"/>
    </source>
</evidence>
<dbReference type="Gene3D" id="2.40.110.10">
    <property type="entry name" value="Butyryl-CoA Dehydrogenase, subunit A, domain 2"/>
    <property type="match status" value="1"/>
</dbReference>
<comment type="similarity">
    <text evidence="2 6">Belongs to the acyl-CoA dehydrogenase family.</text>
</comment>
<evidence type="ECO:0000256" key="6">
    <source>
        <dbReference type="RuleBase" id="RU362125"/>
    </source>
</evidence>
<evidence type="ECO:0000259" key="8">
    <source>
        <dbReference type="Pfam" id="PF02770"/>
    </source>
</evidence>
<dbReference type="InterPro" id="IPR006089">
    <property type="entry name" value="Acyl-CoA_DH_CS"/>
</dbReference>
<dbReference type="PIRSF" id="PIRSF016578">
    <property type="entry name" value="HsaA"/>
    <property type="match status" value="1"/>
</dbReference>
<dbReference type="InterPro" id="IPR046373">
    <property type="entry name" value="Acyl-CoA_Oxase/DH_mid-dom_sf"/>
</dbReference>
<feature type="domain" description="Acyl-CoA dehydrogenase/oxidase N-terminal" evidence="9">
    <location>
        <begin position="5"/>
        <end position="116"/>
    </location>
</feature>
<evidence type="ECO:0000313" key="11">
    <source>
        <dbReference type="Proteomes" id="UP000199512"/>
    </source>
</evidence>
<gene>
    <name evidence="10" type="ORF">SAMN05216454_11037</name>
</gene>
<dbReference type="GO" id="GO:0050660">
    <property type="term" value="F:flavin adenine dinucleotide binding"/>
    <property type="evidence" value="ECO:0007669"/>
    <property type="project" value="InterPro"/>
</dbReference>
<reference evidence="10 11" key="1">
    <citation type="submission" date="2016-10" db="EMBL/GenBank/DDBJ databases">
        <authorList>
            <person name="de Groot N.N."/>
        </authorList>
    </citation>
    <scope>NUCLEOTIDE SEQUENCE [LARGE SCALE GENOMIC DNA]</scope>
    <source>
        <strain evidence="10 11">Calf135</strain>
    </source>
</reference>
<evidence type="ECO:0000256" key="3">
    <source>
        <dbReference type="ARBA" id="ARBA00022630"/>
    </source>
</evidence>
<feature type="domain" description="Acyl-CoA oxidase/dehydrogenase middle" evidence="8">
    <location>
        <begin position="120"/>
        <end position="215"/>
    </location>
</feature>
<dbReference type="SUPFAM" id="SSF56645">
    <property type="entry name" value="Acyl-CoA dehydrogenase NM domain-like"/>
    <property type="match status" value="1"/>
</dbReference>
<accession>A0A1H8J1U7</accession>
<dbReference type="PANTHER" id="PTHR43884:SF12">
    <property type="entry name" value="ISOVALERYL-COA DEHYDROGENASE, MITOCHONDRIAL-RELATED"/>
    <property type="match status" value="1"/>
</dbReference>
<dbReference type="FunFam" id="2.40.110.10:FF:000001">
    <property type="entry name" value="Acyl-CoA dehydrogenase, mitochondrial"/>
    <property type="match status" value="1"/>
</dbReference>
<dbReference type="FunFam" id="1.20.140.10:FF:000004">
    <property type="entry name" value="Acyl-CoA dehydrogenase FadE25"/>
    <property type="match status" value="1"/>
</dbReference>
<dbReference type="InterPro" id="IPR037069">
    <property type="entry name" value="AcylCoA_DH/ox_N_sf"/>
</dbReference>